<gene>
    <name evidence="6" type="ORF">JCR33_18085</name>
</gene>
<protein>
    <submittedName>
        <fullName evidence="6">Sugar-binding transcriptional regulator</fullName>
    </submittedName>
</protein>
<evidence type="ECO:0000259" key="5">
    <source>
        <dbReference type="Pfam" id="PF04198"/>
    </source>
</evidence>
<organism evidence="6 7">
    <name type="scientific">Acuticoccus mangrovi</name>
    <dbReference type="NCBI Taxonomy" id="2796142"/>
    <lineage>
        <taxon>Bacteria</taxon>
        <taxon>Pseudomonadati</taxon>
        <taxon>Pseudomonadota</taxon>
        <taxon>Alphaproteobacteria</taxon>
        <taxon>Hyphomicrobiales</taxon>
        <taxon>Amorphaceae</taxon>
        <taxon>Acuticoccus</taxon>
    </lineage>
</organism>
<dbReference type="Pfam" id="PF04198">
    <property type="entry name" value="Sugar-bind"/>
    <property type="match status" value="1"/>
</dbReference>
<name>A0A934IS15_9HYPH</name>
<comment type="similarity">
    <text evidence="1">Belongs to the SorC transcriptional regulatory family.</text>
</comment>
<comment type="caution">
    <text evidence="6">The sequence shown here is derived from an EMBL/GenBank/DDBJ whole genome shotgun (WGS) entry which is preliminary data.</text>
</comment>
<dbReference type="InterPro" id="IPR051054">
    <property type="entry name" value="SorC_transcr_regulators"/>
</dbReference>
<dbReference type="AlphaFoldDB" id="A0A934IS15"/>
<evidence type="ECO:0000313" key="6">
    <source>
        <dbReference type="EMBL" id="MBJ3777620.1"/>
    </source>
</evidence>
<accession>A0A934IS15</accession>
<keyword evidence="4" id="KW-0804">Transcription</keyword>
<dbReference type="GO" id="GO:0003677">
    <property type="term" value="F:DNA binding"/>
    <property type="evidence" value="ECO:0007669"/>
    <property type="project" value="UniProtKB-KW"/>
</dbReference>
<dbReference type="InterPro" id="IPR007324">
    <property type="entry name" value="Sugar-bd_dom_put"/>
</dbReference>
<evidence type="ECO:0000256" key="3">
    <source>
        <dbReference type="ARBA" id="ARBA00023125"/>
    </source>
</evidence>
<dbReference type="RefSeq" id="WP_198883523.1">
    <property type="nucleotide sequence ID" value="NZ_JAEKJA010000018.1"/>
</dbReference>
<evidence type="ECO:0000256" key="1">
    <source>
        <dbReference type="ARBA" id="ARBA00010466"/>
    </source>
</evidence>
<dbReference type="PANTHER" id="PTHR34294:SF12">
    <property type="entry name" value="SUGAR-BINDING TRANSCRIPTIONAL REGULATOR"/>
    <property type="match status" value="1"/>
</dbReference>
<evidence type="ECO:0000256" key="4">
    <source>
        <dbReference type="ARBA" id="ARBA00023163"/>
    </source>
</evidence>
<dbReference type="Proteomes" id="UP000609531">
    <property type="component" value="Unassembled WGS sequence"/>
</dbReference>
<dbReference type="Gene3D" id="1.10.10.60">
    <property type="entry name" value="Homeodomain-like"/>
    <property type="match status" value="1"/>
</dbReference>
<proteinExistence type="inferred from homology"/>
<dbReference type="Gene3D" id="3.40.50.1360">
    <property type="match status" value="1"/>
</dbReference>
<sequence length="324" mass="34308">MARIHDVRLIARVAQLYFMERQTQSAISRSLSISQATVSRLLKRAQDSDIVRITIQAPRGTFFDLEAALRAQYSLSEAIVVEATEDSEEAILSAIGAAAAHYVSTTLKRGEVIGLSSWSASLLRLVDNMMPPQVPADRVIQLLGGTGNPAVEKHATHLTLRMAQITGAAPQLLTAPGITQSVESRAALITDPFVVDILDQFADVSLALVGIGALEPSPMIADSGNRLTPAELAELGAMGAVGDMGLRFFDAEGRQVRSSCDERIIGIDLPELARIPRVVAVAGGLRKVPAIRAAMRGGFISVLVTDNITAAALAETALEPVSAP</sequence>
<dbReference type="EMBL" id="JAEKJA010000018">
    <property type="protein sequence ID" value="MBJ3777620.1"/>
    <property type="molecule type" value="Genomic_DNA"/>
</dbReference>
<evidence type="ECO:0000256" key="2">
    <source>
        <dbReference type="ARBA" id="ARBA00023015"/>
    </source>
</evidence>
<dbReference type="InterPro" id="IPR037171">
    <property type="entry name" value="NagB/RpiA_transferase-like"/>
</dbReference>
<keyword evidence="7" id="KW-1185">Reference proteome</keyword>
<dbReference type="SUPFAM" id="SSF100950">
    <property type="entry name" value="NagB/RpiA/CoA transferase-like"/>
    <property type="match status" value="1"/>
</dbReference>
<dbReference type="PANTHER" id="PTHR34294">
    <property type="entry name" value="TRANSCRIPTIONAL REGULATOR-RELATED"/>
    <property type="match status" value="1"/>
</dbReference>
<reference evidence="6" key="1">
    <citation type="submission" date="2020-12" db="EMBL/GenBank/DDBJ databases">
        <title>Bacterial taxonomy.</title>
        <authorList>
            <person name="Pan X."/>
        </authorList>
    </citation>
    <scope>NUCLEOTIDE SEQUENCE</scope>
    <source>
        <strain evidence="6">B2012</strain>
    </source>
</reference>
<evidence type="ECO:0000313" key="7">
    <source>
        <dbReference type="Proteomes" id="UP000609531"/>
    </source>
</evidence>
<dbReference type="GO" id="GO:0030246">
    <property type="term" value="F:carbohydrate binding"/>
    <property type="evidence" value="ECO:0007669"/>
    <property type="project" value="InterPro"/>
</dbReference>
<keyword evidence="3" id="KW-0238">DNA-binding</keyword>
<feature type="domain" description="Sugar-binding" evidence="5">
    <location>
        <begin position="63"/>
        <end position="313"/>
    </location>
</feature>
<keyword evidence="2" id="KW-0805">Transcription regulation</keyword>